<evidence type="ECO:0000313" key="2">
    <source>
        <dbReference type="EMBL" id="BCZ17284.1"/>
    </source>
</evidence>
<protein>
    <recommendedName>
        <fullName evidence="4">Transmembrane protein</fullName>
    </recommendedName>
</protein>
<organism evidence="2 3">
    <name type="scientific">Helicobacter gastrocanis</name>
    <dbReference type="NCBI Taxonomy" id="2849641"/>
    <lineage>
        <taxon>Bacteria</taxon>
        <taxon>Pseudomonadati</taxon>
        <taxon>Campylobacterota</taxon>
        <taxon>Epsilonproteobacteria</taxon>
        <taxon>Campylobacterales</taxon>
        <taxon>Helicobacteraceae</taxon>
        <taxon>Helicobacter</taxon>
    </lineage>
</organism>
<keyword evidence="1" id="KW-0472">Membrane</keyword>
<keyword evidence="1" id="KW-0812">Transmembrane</keyword>
<evidence type="ECO:0000256" key="1">
    <source>
        <dbReference type="SAM" id="Phobius"/>
    </source>
</evidence>
<keyword evidence="3" id="KW-1185">Reference proteome</keyword>
<keyword evidence="1" id="KW-1133">Transmembrane helix</keyword>
<dbReference type="Proteomes" id="UP000826775">
    <property type="component" value="Chromosome"/>
</dbReference>
<gene>
    <name evidence="2" type="ORF">NHP190003_05660</name>
</gene>
<reference evidence="2 3" key="1">
    <citation type="submission" date="2021-07" db="EMBL/GenBank/DDBJ databases">
        <title>Novel Helicobacter sp. Isolated from a dog.</title>
        <authorList>
            <person name="Rimbara E."/>
            <person name="Suzuki M."/>
        </authorList>
    </citation>
    <scope>NUCLEOTIDE SEQUENCE [LARGE SCALE GENOMIC DNA]</scope>
    <source>
        <strain evidence="3">NHP19-003</strain>
    </source>
</reference>
<name>A0ABM7SHS7_9HELI</name>
<evidence type="ECO:0008006" key="4">
    <source>
        <dbReference type="Google" id="ProtNLM"/>
    </source>
</evidence>
<sequence length="73" mass="7396">MGFMGVGRGVAFVGIGFLGGAVCGVLGGGGVGVCGGAGVWSSWALCSLWGWWWIKEVSRASCLAPKSPPPKIR</sequence>
<feature type="transmembrane region" description="Helical" evidence="1">
    <location>
        <begin position="12"/>
        <end position="31"/>
    </location>
</feature>
<accession>A0ABM7SHS7</accession>
<proteinExistence type="predicted"/>
<feature type="transmembrane region" description="Helical" evidence="1">
    <location>
        <begin position="37"/>
        <end position="54"/>
    </location>
</feature>
<evidence type="ECO:0000313" key="3">
    <source>
        <dbReference type="Proteomes" id="UP000826775"/>
    </source>
</evidence>
<dbReference type="EMBL" id="AP024814">
    <property type="protein sequence ID" value="BCZ17284.1"/>
    <property type="molecule type" value="Genomic_DNA"/>
</dbReference>